<feature type="compositionally biased region" description="Basic and acidic residues" evidence="1">
    <location>
        <begin position="1126"/>
        <end position="1135"/>
    </location>
</feature>
<protein>
    <submittedName>
        <fullName evidence="3">PE-PGRS family protein</fullName>
    </submittedName>
</protein>
<evidence type="ECO:0000313" key="3">
    <source>
        <dbReference type="WBParaSite" id="PTRK_0000548700.1"/>
    </source>
</evidence>
<organism evidence="2 3">
    <name type="scientific">Parastrongyloides trichosuri</name>
    <name type="common">Possum-specific nematode worm</name>
    <dbReference type="NCBI Taxonomy" id="131310"/>
    <lineage>
        <taxon>Eukaryota</taxon>
        <taxon>Metazoa</taxon>
        <taxon>Ecdysozoa</taxon>
        <taxon>Nematoda</taxon>
        <taxon>Chromadorea</taxon>
        <taxon>Rhabditida</taxon>
        <taxon>Tylenchina</taxon>
        <taxon>Panagrolaimomorpha</taxon>
        <taxon>Strongyloidoidea</taxon>
        <taxon>Strongyloididae</taxon>
        <taxon>Parastrongyloides</taxon>
    </lineage>
</organism>
<feature type="compositionally biased region" description="Low complexity" evidence="1">
    <location>
        <begin position="699"/>
        <end position="710"/>
    </location>
</feature>
<feature type="compositionally biased region" description="Gly residues" evidence="1">
    <location>
        <begin position="654"/>
        <end position="669"/>
    </location>
</feature>
<reference evidence="3" key="1">
    <citation type="submission" date="2017-02" db="UniProtKB">
        <authorList>
            <consortium name="WormBaseParasite"/>
        </authorList>
    </citation>
    <scope>IDENTIFICATION</scope>
</reference>
<feature type="compositionally biased region" description="Basic and acidic residues" evidence="1">
    <location>
        <begin position="672"/>
        <end position="698"/>
    </location>
</feature>
<name>A0A0N4ZD53_PARTI</name>
<feature type="compositionally biased region" description="Basic and acidic residues" evidence="1">
    <location>
        <begin position="565"/>
        <end position="576"/>
    </location>
</feature>
<feature type="compositionally biased region" description="Basic and acidic residues" evidence="1">
    <location>
        <begin position="778"/>
        <end position="789"/>
    </location>
</feature>
<dbReference type="AntiFam" id="ANF00007">
    <property type="entry name" value="Shadow ORF (opposite clpB)"/>
</dbReference>
<feature type="compositionally biased region" description="Basic and acidic residues" evidence="1">
    <location>
        <begin position="534"/>
        <end position="546"/>
    </location>
</feature>
<feature type="compositionally biased region" description="Basic and acidic residues" evidence="1">
    <location>
        <begin position="806"/>
        <end position="819"/>
    </location>
</feature>
<proteinExistence type="predicted"/>
<feature type="compositionally biased region" description="Basic residues" evidence="1">
    <location>
        <begin position="492"/>
        <end position="510"/>
    </location>
</feature>
<accession>A0A0N4ZD53</accession>
<keyword evidence="2" id="KW-1185">Reference proteome</keyword>
<feature type="compositionally biased region" description="Basic and acidic residues" evidence="1">
    <location>
        <begin position="991"/>
        <end position="1001"/>
    </location>
</feature>
<dbReference type="WBParaSite" id="PTRK_0000548700.1">
    <property type="protein sequence ID" value="PTRK_0000548700.1"/>
    <property type="gene ID" value="PTRK_0000548700"/>
</dbReference>
<feature type="compositionally biased region" description="Basic and acidic residues" evidence="1">
    <location>
        <begin position="949"/>
        <end position="963"/>
    </location>
</feature>
<feature type="compositionally biased region" description="Basic and acidic residues" evidence="1">
    <location>
        <begin position="1045"/>
        <end position="1054"/>
    </location>
</feature>
<feature type="region of interest" description="Disordered" evidence="1">
    <location>
        <begin position="647"/>
        <end position="1149"/>
    </location>
</feature>
<feature type="compositionally biased region" description="Low complexity" evidence="1">
    <location>
        <begin position="968"/>
        <end position="989"/>
    </location>
</feature>
<feature type="compositionally biased region" description="Low complexity" evidence="1">
    <location>
        <begin position="822"/>
        <end position="838"/>
    </location>
</feature>
<feature type="compositionally biased region" description="Basic and acidic residues" evidence="1">
    <location>
        <begin position="929"/>
        <end position="939"/>
    </location>
</feature>
<evidence type="ECO:0000256" key="1">
    <source>
        <dbReference type="SAM" id="MobiDB-lite"/>
    </source>
</evidence>
<dbReference type="Proteomes" id="UP000038045">
    <property type="component" value="Unplaced"/>
</dbReference>
<dbReference type="AlphaFoldDB" id="A0A0N4ZD53"/>
<feature type="region of interest" description="Disordered" evidence="1">
    <location>
        <begin position="422"/>
        <end position="441"/>
    </location>
</feature>
<sequence>MALSGRKRSCGGADAVQFAARQRRLEQVGSVHGPVALARADQGVHLVDEEDDLALGGGDLVQHGLQPLLELAAVFSARNQGAHIERQDFLVLQAFRHVAVDDAQGQALDDGGLADAGLADQDGVVLGATGQHLDGAADLLVAADDGVDLAVARGLGQVAGVAFQRVEAVLGAGAVGGLALADFGDGVVQLLGRDPGGFQRLGGGAAFLGDGGQQAFGGDEGVAGLLGGVFGGAEDARGVAVQIELARAALDLRPLLQQPLGDEFDGGRIAARLIDQLAGQSVATGGCGPYDTQGDGRWNPKRSRALGAHADIQNEPSSLLGGQRHRRRAFAARPDGARHVRPAVRARPILGDRHLRLVLRGLRGGVPAVRGGAGGRPDRAAEAGAGRRRAGLPLCLLAGHAVRGGHGHRPDVFRRGRTGAALHRPARGPARHPDGRARGHGHHLYPLGRPRLGHLCRGGPQPGLFRPPQGPAADHALQPLPPAGQAGERVGRRCGRHLRHLRHPVRHRHLPGPGRGADELRSALRLRPSQQCDDAGRADRRGHGSGDDLGPDGRGQGGAATVRAEPGHRRLSDAVRARGGTDAVPAAGLLSAGDGDHLGPGHRPGGGVLRHLGGLRLAGHRHPGFWRGGGHAALAAGLLVRDGGVGRGPAAAGRGAGRPTGGDPGGGPALRGHHDPGLLRPGAADERRPEGRGRRDRGAAAARTAQAHPGPRQPPRHRPPDRPPRRPGAGRGARRRRRRRAGEQRGPERRQRRLAEGRARQRAGLPVSPGRPIQTPARPDRAGSPREPSRAGVAAQRRDRRRHAPARRDRLHPRPDRGGRAGAPAKVAAGGVGSVKSPLTPADAGAQQGEVGRADPHLSARLHPVGSDGGRAHHRARHAEPPRRFRPGRRRPAVLAQQRPDARAGAGPGRLRADRGRLPRGLPLLQSDVRGRGRGDRKGVGPVVGGLRPDPHLRPRGHERERAPGPPSRSGAVRPAARPRRAAPALSGGDDPDRRVDRRGVELGFGGGRGRHLRQRPRLGQVDRRAPERRQAGRRLAPVLRSRRARDVQAEHRRLLVQRADGGPAEPGRGLDLRHGSAGAGLSRRATGHPRRRLARRHLGHGADPRPQDRLLGLHQRRGELPAARPEIRPVGHRHEQGRRRLDRRFQAD</sequence>
<feature type="compositionally biased region" description="Basic and acidic residues" evidence="1">
    <location>
        <begin position="741"/>
        <end position="759"/>
    </location>
</feature>
<feature type="compositionally biased region" description="Basic and acidic residues" evidence="1">
    <location>
        <begin position="1021"/>
        <end position="1031"/>
    </location>
</feature>
<feature type="compositionally biased region" description="Basic residues" evidence="1">
    <location>
        <begin position="1086"/>
        <end position="1100"/>
    </location>
</feature>
<feature type="region of interest" description="Disordered" evidence="1">
    <location>
        <begin position="459"/>
        <end position="605"/>
    </location>
</feature>
<evidence type="ECO:0000313" key="2">
    <source>
        <dbReference type="Proteomes" id="UP000038045"/>
    </source>
</evidence>